<feature type="compositionally biased region" description="Basic residues" evidence="18">
    <location>
        <begin position="37"/>
        <end position="46"/>
    </location>
</feature>
<evidence type="ECO:0000259" key="20">
    <source>
        <dbReference type="PROSITE" id="PS50172"/>
    </source>
</evidence>
<dbReference type="InterPro" id="IPR036420">
    <property type="entry name" value="BRCT_dom_sf"/>
</dbReference>
<keyword evidence="6" id="KW-0677">Repeat</keyword>
<evidence type="ECO:0000256" key="4">
    <source>
        <dbReference type="ARBA" id="ARBA00022598"/>
    </source>
</evidence>
<dbReference type="PROSITE" id="PS50172">
    <property type="entry name" value="BRCT"/>
    <property type="match status" value="2"/>
</dbReference>
<comment type="subcellular location">
    <subcellularLocation>
        <location evidence="2">Nucleus</location>
    </subcellularLocation>
</comment>
<evidence type="ECO:0000256" key="5">
    <source>
        <dbReference type="ARBA" id="ARBA00022723"/>
    </source>
</evidence>
<dbReference type="GO" id="GO:0005730">
    <property type="term" value="C:nucleolus"/>
    <property type="evidence" value="ECO:0007669"/>
    <property type="project" value="EnsemblFungi"/>
</dbReference>
<accession>K1X5G3</accession>
<dbReference type="CDD" id="cd17722">
    <property type="entry name" value="BRCT_DNA_ligase_IV_rpt1"/>
    <property type="match status" value="1"/>
</dbReference>
<evidence type="ECO:0000256" key="2">
    <source>
        <dbReference type="ARBA" id="ARBA00004123"/>
    </source>
</evidence>
<sequence>MPLSVHSGDETDDDGDHELMYGHGPLTEEELNEKYPGRPKNKRKTPPFHQLVNSLFIPLTENKAKVGGPASNSRKKGHGSNTMTPHERRKNIIEQFVSRWRSEVGKDFYPAIRLILPSRDRDRPMYGLKEKSIGKLVVKMVGLNSRSEDAMNLTDWKRINSASKNAGDFAGRCYEVLSKRSMRTQVGNMRIAEVNALLDQLAAVSKEADQLPLFEKFYSRMNAEELMWLIRIILRQMKIGATEKTVLDVWHPDGDALFNVSSSLRRVCWELVDPNIDLGTEDKGIQIMSCFQPQLAQFQSHSFPVMLAKMQLEEDAEGTNTFWIEEKLDGERMQMHMDTGPDGKRRFAWYSRKATDYTYLYGSSHDDDNSALARFIDGAFKKKVRNIILDGEMITWNMDADKVVAFGTLKTAAKSERNNPYQADTGNRPLFRVFDCLYLNHKPITMYTLRERYRALESSIQNVNRRLEIHTHATASELGGQEAIEEQLRDVIDKGHEGLVLKNPNSAYSLNERNNMWMKVKPEYMTEFGESLDLIVIGGYYGGGHRGGKLASFLCGLRVNQDQIARGSNPMKCFSFCKVGGGFRGEDYAKIYHQTDGKWIPWNDMRPPKEYIRLGGGEKQYEKPDVWIKPCDSIVLEVKAASVGVSDRFGTKYTLRFPRFRRLKDEKSWEQALSMDEFDEVKQNAEEESKTKEIKVENRRKTKRLKKEYRIAGNDSKIKTPYAGPKTKIFEGLNFCVMNESQQAPKRTKAETEQAIKGNGGNIFQTPGAAPNMICIGDKRVVKVASLIKMGQKNVVKPAWVFDAMQQAEADGLGKGRYLLPFEPAHMFHIAGGFSDEIAGSVDVYGDSYARDTNPEDLKALVDDMIHPKNSSFSVEEFLLQLDEHGKGLQDTPGSMFARCVVRFVSSDMGGAKTMANIDHLIIQNQFRFAAGRISDNDDDESITHYVLLDQDEDLISSLRKRVVQLTRRPRIVDINWLKDSWEEKTLLDEERYAL</sequence>
<proteinExistence type="inferred from homology"/>
<dbReference type="Pfam" id="PF01068">
    <property type="entry name" value="DNA_ligase_A_M"/>
    <property type="match status" value="1"/>
</dbReference>
<dbReference type="KEGG" id="mbe:MBM_01068"/>
<dbReference type="GO" id="GO:0006310">
    <property type="term" value="P:DNA recombination"/>
    <property type="evidence" value="ECO:0007669"/>
    <property type="project" value="UniProtKB-KW"/>
</dbReference>
<dbReference type="OMA" id="EGIMIKH"/>
<dbReference type="Gene3D" id="3.30.470.30">
    <property type="entry name" value="DNA ligase/mRNA capping enzyme"/>
    <property type="match status" value="1"/>
</dbReference>
<dbReference type="CDD" id="cd07968">
    <property type="entry name" value="OBF_DNA_ligase_IV"/>
    <property type="match status" value="1"/>
</dbReference>
<feature type="region of interest" description="Disordered" evidence="18">
    <location>
        <begin position="62"/>
        <end position="89"/>
    </location>
</feature>
<dbReference type="Gene3D" id="3.40.50.10190">
    <property type="entry name" value="BRCT domain"/>
    <property type="match status" value="2"/>
</dbReference>
<dbReference type="Gene3D" id="1.10.3260.10">
    <property type="entry name" value="DNA ligase, ATP-dependent, N-terminal domain"/>
    <property type="match status" value="1"/>
</dbReference>
<dbReference type="GO" id="GO:0006303">
    <property type="term" value="P:double-strand break repair via nonhomologous end joining"/>
    <property type="evidence" value="ECO:0007669"/>
    <property type="project" value="TreeGrafter"/>
</dbReference>
<name>K1X5G3_MARBU</name>
<evidence type="ECO:0000313" key="21">
    <source>
        <dbReference type="EMBL" id="EKD20386.1"/>
    </source>
</evidence>
<evidence type="ECO:0000256" key="3">
    <source>
        <dbReference type="ARBA" id="ARBA00007572"/>
    </source>
</evidence>
<dbReference type="STRING" id="1072389.K1X5G3"/>
<dbReference type="GO" id="GO:0000785">
    <property type="term" value="C:chromatin"/>
    <property type="evidence" value="ECO:0007669"/>
    <property type="project" value="EnsemblFungi"/>
</dbReference>
<evidence type="ECO:0000256" key="18">
    <source>
        <dbReference type="SAM" id="MobiDB-lite"/>
    </source>
</evidence>
<dbReference type="EMBL" id="JH921429">
    <property type="protein sequence ID" value="EKD20386.1"/>
    <property type="molecule type" value="Genomic_DNA"/>
</dbReference>
<evidence type="ECO:0000256" key="11">
    <source>
        <dbReference type="ARBA" id="ARBA00023172"/>
    </source>
</evidence>
<dbReference type="eggNOG" id="KOG0966">
    <property type="taxonomic scope" value="Eukaryota"/>
</dbReference>
<dbReference type="InterPro" id="IPR012308">
    <property type="entry name" value="DNA_ligase_ATP-dep_N"/>
</dbReference>
<dbReference type="InterPro" id="IPR012309">
    <property type="entry name" value="DNA_ligase_ATP-dep_C"/>
</dbReference>
<evidence type="ECO:0000256" key="9">
    <source>
        <dbReference type="ARBA" id="ARBA00022840"/>
    </source>
</evidence>
<keyword evidence="22" id="KW-1185">Reference proteome</keyword>
<keyword evidence="8 16" id="KW-0227">DNA damage</keyword>
<keyword evidence="4 16" id="KW-0436">Ligase</keyword>
<evidence type="ECO:0000256" key="16">
    <source>
        <dbReference type="RuleBase" id="RU000617"/>
    </source>
</evidence>
<organism evidence="21 22">
    <name type="scientific">Marssonina brunnea f. sp. multigermtubi (strain MB_m1)</name>
    <name type="common">Marssonina leaf spot fungus</name>
    <dbReference type="NCBI Taxonomy" id="1072389"/>
    <lineage>
        <taxon>Eukaryota</taxon>
        <taxon>Fungi</taxon>
        <taxon>Dikarya</taxon>
        <taxon>Ascomycota</taxon>
        <taxon>Pezizomycotina</taxon>
        <taxon>Leotiomycetes</taxon>
        <taxon>Helotiales</taxon>
        <taxon>Drepanopezizaceae</taxon>
        <taxon>Drepanopeziza</taxon>
    </lineage>
</organism>
<dbReference type="FunFam" id="2.40.50.140:FF:000234">
    <property type="entry name" value="DNA ligase"/>
    <property type="match status" value="1"/>
</dbReference>
<dbReference type="AlphaFoldDB" id="K1X5G3"/>
<comment type="similarity">
    <text evidence="3 17">Belongs to the ATP-dependent DNA ligase family.</text>
</comment>
<comment type="function">
    <text evidence="15">DNA ligase involved in DNA non-homologous end joining (NHEJ); required for double-strand break (DSB) repair.</text>
</comment>
<dbReference type="NCBIfam" id="TIGR00574">
    <property type="entry name" value="dnl1"/>
    <property type="match status" value="1"/>
</dbReference>
<evidence type="ECO:0000259" key="19">
    <source>
        <dbReference type="PROSITE" id="PS50160"/>
    </source>
</evidence>
<evidence type="ECO:0000256" key="10">
    <source>
        <dbReference type="ARBA" id="ARBA00022842"/>
    </source>
</evidence>
<dbReference type="PANTHER" id="PTHR45997">
    <property type="entry name" value="DNA LIGASE 4"/>
    <property type="match status" value="1"/>
</dbReference>
<dbReference type="GeneID" id="18757003"/>
<keyword evidence="11 16" id="KW-0233">DNA recombination</keyword>
<keyword evidence="10" id="KW-0460">Magnesium</keyword>
<keyword evidence="5" id="KW-0479">Metal-binding</keyword>
<comment type="catalytic activity">
    <reaction evidence="14 16">
        <text>ATP + (deoxyribonucleotide)n-3'-hydroxyl + 5'-phospho-(deoxyribonucleotide)m = (deoxyribonucleotide)n+m + AMP + diphosphate.</text>
        <dbReference type="EC" id="6.5.1.1"/>
    </reaction>
</comment>
<feature type="domain" description="BRCT" evidence="20">
    <location>
        <begin position="892"/>
        <end position="995"/>
    </location>
</feature>
<dbReference type="Gene3D" id="2.40.50.140">
    <property type="entry name" value="Nucleic acid-binding proteins"/>
    <property type="match status" value="1"/>
</dbReference>
<evidence type="ECO:0000256" key="1">
    <source>
        <dbReference type="ARBA" id="ARBA00001946"/>
    </source>
</evidence>
<evidence type="ECO:0000256" key="8">
    <source>
        <dbReference type="ARBA" id="ARBA00022763"/>
    </source>
</evidence>
<dbReference type="GO" id="GO:0003677">
    <property type="term" value="F:DNA binding"/>
    <property type="evidence" value="ECO:0007669"/>
    <property type="project" value="InterPro"/>
</dbReference>
<reference evidence="21 22" key="1">
    <citation type="journal article" date="2012" name="BMC Genomics">
        <title>Sequencing the genome of Marssonina brunnea reveals fungus-poplar co-evolution.</title>
        <authorList>
            <person name="Zhu S."/>
            <person name="Cao Y.-Z."/>
            <person name="Jiang C."/>
            <person name="Tan B.-Y."/>
            <person name="Wang Z."/>
            <person name="Feng S."/>
            <person name="Zhang L."/>
            <person name="Su X.-H."/>
            <person name="Brejova B."/>
            <person name="Vinar T."/>
            <person name="Xu M."/>
            <person name="Wang M.-X."/>
            <person name="Zhang S.-G."/>
            <person name="Huang M.-R."/>
            <person name="Wu R."/>
            <person name="Zhou Y."/>
        </authorList>
    </citation>
    <scope>NUCLEOTIDE SEQUENCE [LARGE SCALE GENOMIC DNA]</scope>
    <source>
        <strain evidence="21 22">MB_m1</strain>
    </source>
</reference>
<dbReference type="Pfam" id="PF04675">
    <property type="entry name" value="DNA_ligase_A_N"/>
    <property type="match status" value="1"/>
</dbReference>
<dbReference type="FunCoup" id="K1X5G3">
    <property type="interactions" value="560"/>
</dbReference>
<dbReference type="PROSITE" id="PS00697">
    <property type="entry name" value="DNA_LIGASE_A1"/>
    <property type="match status" value="1"/>
</dbReference>
<dbReference type="GO" id="GO:0003910">
    <property type="term" value="F:DNA ligase (ATP) activity"/>
    <property type="evidence" value="ECO:0007669"/>
    <property type="project" value="UniProtKB-EC"/>
</dbReference>
<keyword evidence="7 16" id="KW-0547">Nucleotide-binding</keyword>
<dbReference type="InterPro" id="IPR012340">
    <property type="entry name" value="NA-bd_OB-fold"/>
</dbReference>
<dbReference type="GO" id="GO:0046872">
    <property type="term" value="F:metal ion binding"/>
    <property type="evidence" value="ECO:0007669"/>
    <property type="project" value="UniProtKB-KW"/>
</dbReference>
<dbReference type="HOGENOM" id="CLU_004844_1_1_1"/>
<keyword evidence="9 16" id="KW-0067">ATP-binding</keyword>
<evidence type="ECO:0000256" key="15">
    <source>
        <dbReference type="ARBA" id="ARBA00043870"/>
    </source>
</evidence>
<evidence type="ECO:0000256" key="17">
    <source>
        <dbReference type="RuleBase" id="RU004196"/>
    </source>
</evidence>
<evidence type="ECO:0000256" key="14">
    <source>
        <dbReference type="ARBA" id="ARBA00034003"/>
    </source>
</evidence>
<dbReference type="FunFam" id="1.10.3260.10:FF:000008">
    <property type="entry name" value="DNA ligase 4"/>
    <property type="match status" value="1"/>
</dbReference>
<protein>
    <recommendedName>
        <fullName evidence="16">DNA ligase</fullName>
        <ecNumber evidence="16">6.5.1.1</ecNumber>
    </recommendedName>
</protein>
<evidence type="ECO:0000256" key="6">
    <source>
        <dbReference type="ARBA" id="ARBA00022737"/>
    </source>
</evidence>
<dbReference type="FunFam" id="3.30.470.30:FF:000013">
    <property type="entry name" value="DNA ligase"/>
    <property type="match status" value="1"/>
</dbReference>
<evidence type="ECO:0000256" key="12">
    <source>
        <dbReference type="ARBA" id="ARBA00023204"/>
    </source>
</evidence>
<dbReference type="Proteomes" id="UP000006753">
    <property type="component" value="Unassembled WGS sequence"/>
</dbReference>
<feature type="domain" description="BRCT" evidence="20">
    <location>
        <begin position="725"/>
        <end position="809"/>
    </location>
</feature>
<feature type="region of interest" description="Disordered" evidence="18">
    <location>
        <begin position="1"/>
        <end position="46"/>
    </location>
</feature>
<dbReference type="PANTHER" id="PTHR45997:SF1">
    <property type="entry name" value="DNA LIGASE 4"/>
    <property type="match status" value="1"/>
</dbReference>
<feature type="domain" description="ATP-dependent DNA ligase family profile" evidence="19">
    <location>
        <begin position="422"/>
        <end position="559"/>
    </location>
</feature>
<dbReference type="InterPro" id="IPR016059">
    <property type="entry name" value="DNA_ligase_ATP-dep_CS"/>
</dbReference>
<dbReference type="EC" id="6.5.1.1" evidence="16"/>
<dbReference type="InterPro" id="IPR000977">
    <property type="entry name" value="DNA_ligase_ATP-dep"/>
</dbReference>
<keyword evidence="12 16" id="KW-0234">DNA repair</keyword>
<dbReference type="SUPFAM" id="SSF117018">
    <property type="entry name" value="ATP-dependent DNA ligase DNA-binding domain"/>
    <property type="match status" value="1"/>
</dbReference>
<dbReference type="InterPro" id="IPR029710">
    <property type="entry name" value="LIG4"/>
</dbReference>
<dbReference type="CDD" id="cd07903">
    <property type="entry name" value="Adenylation_DNA_ligase_IV"/>
    <property type="match status" value="1"/>
</dbReference>
<dbReference type="GO" id="GO:0005524">
    <property type="term" value="F:ATP binding"/>
    <property type="evidence" value="ECO:0007669"/>
    <property type="project" value="UniProtKB-KW"/>
</dbReference>
<dbReference type="Pfam" id="PF04679">
    <property type="entry name" value="DNA_ligase_A_C"/>
    <property type="match status" value="1"/>
</dbReference>
<dbReference type="InterPro" id="IPR012310">
    <property type="entry name" value="DNA_ligase_ATP-dep_cent"/>
</dbReference>
<dbReference type="InParanoid" id="K1X5G3"/>
<dbReference type="SUPFAM" id="SSF52113">
    <property type="entry name" value="BRCT domain"/>
    <property type="match status" value="2"/>
</dbReference>
<dbReference type="OrthoDB" id="151490at2759"/>
<dbReference type="SUPFAM" id="SSF50249">
    <property type="entry name" value="Nucleic acid-binding proteins"/>
    <property type="match status" value="1"/>
</dbReference>
<dbReference type="SUPFAM" id="SSF56091">
    <property type="entry name" value="DNA ligase/mRNA capping enzyme, catalytic domain"/>
    <property type="match status" value="1"/>
</dbReference>
<dbReference type="GO" id="GO:0071897">
    <property type="term" value="P:DNA biosynthetic process"/>
    <property type="evidence" value="ECO:0007669"/>
    <property type="project" value="InterPro"/>
</dbReference>
<dbReference type="InterPro" id="IPR036599">
    <property type="entry name" value="DNA_ligase_N_sf"/>
</dbReference>
<dbReference type="RefSeq" id="XP_007288957.1">
    <property type="nucleotide sequence ID" value="XM_007288895.1"/>
</dbReference>
<evidence type="ECO:0000313" key="22">
    <source>
        <dbReference type="Proteomes" id="UP000006753"/>
    </source>
</evidence>
<dbReference type="InterPro" id="IPR044125">
    <property type="entry name" value="Adenylation_DNA_ligase_IV"/>
</dbReference>
<dbReference type="InterPro" id="IPR001357">
    <property type="entry name" value="BRCT_dom"/>
</dbReference>
<evidence type="ECO:0000256" key="13">
    <source>
        <dbReference type="ARBA" id="ARBA00023242"/>
    </source>
</evidence>
<dbReference type="PROSITE" id="PS50160">
    <property type="entry name" value="DNA_LIGASE_A3"/>
    <property type="match status" value="1"/>
</dbReference>
<dbReference type="GO" id="GO:0032807">
    <property type="term" value="C:DNA ligase IV complex"/>
    <property type="evidence" value="ECO:0007669"/>
    <property type="project" value="EnsemblFungi"/>
</dbReference>
<dbReference type="GO" id="GO:0006297">
    <property type="term" value="P:nucleotide-excision repair, DNA gap filling"/>
    <property type="evidence" value="ECO:0007669"/>
    <property type="project" value="TreeGrafter"/>
</dbReference>
<evidence type="ECO:0000256" key="7">
    <source>
        <dbReference type="ARBA" id="ARBA00022741"/>
    </source>
</evidence>
<gene>
    <name evidence="21" type="ORF">MBM_01068</name>
</gene>
<keyword evidence="13" id="KW-0539">Nucleus</keyword>
<comment type="cofactor">
    <cofactor evidence="1">
        <name>Mg(2+)</name>
        <dbReference type="ChEBI" id="CHEBI:18420"/>
    </cofactor>
</comment>